<dbReference type="EMBL" id="BEZZ01001514">
    <property type="protein sequence ID" value="GCC19178.1"/>
    <property type="molecule type" value="Genomic_DNA"/>
</dbReference>
<evidence type="ECO:0000256" key="12">
    <source>
        <dbReference type="SAM" id="Phobius"/>
    </source>
</evidence>
<dbReference type="InterPro" id="IPR017452">
    <property type="entry name" value="GPCR_Rhodpsn_7TM"/>
</dbReference>
<proteinExistence type="inferred from homology"/>
<keyword evidence="3 10" id="KW-0812">Transmembrane</keyword>
<feature type="transmembrane region" description="Helical" evidence="12">
    <location>
        <begin position="123"/>
        <end position="140"/>
    </location>
</feature>
<evidence type="ECO:0000256" key="1">
    <source>
        <dbReference type="ARBA" id="ARBA00004651"/>
    </source>
</evidence>
<dbReference type="SUPFAM" id="SSF81321">
    <property type="entry name" value="Family A G protein-coupled receptor-like"/>
    <property type="match status" value="1"/>
</dbReference>
<feature type="region of interest" description="Disordered" evidence="11">
    <location>
        <begin position="352"/>
        <end position="375"/>
    </location>
</feature>
<evidence type="ECO:0000256" key="7">
    <source>
        <dbReference type="ARBA" id="ARBA00023180"/>
    </source>
</evidence>
<protein>
    <recommendedName>
        <fullName evidence="13">G-protein coupled receptors family 1 profile domain-containing protein</fullName>
    </recommendedName>
</protein>
<dbReference type="Proteomes" id="UP000287033">
    <property type="component" value="Unassembled WGS sequence"/>
</dbReference>
<dbReference type="STRING" id="137246.A0A401RM10"/>
<organism evidence="14 15">
    <name type="scientific">Chiloscyllium punctatum</name>
    <name type="common">Brownbanded bambooshark</name>
    <name type="synonym">Hemiscyllium punctatum</name>
    <dbReference type="NCBI Taxonomy" id="137246"/>
    <lineage>
        <taxon>Eukaryota</taxon>
        <taxon>Metazoa</taxon>
        <taxon>Chordata</taxon>
        <taxon>Craniata</taxon>
        <taxon>Vertebrata</taxon>
        <taxon>Chondrichthyes</taxon>
        <taxon>Elasmobranchii</taxon>
        <taxon>Galeomorphii</taxon>
        <taxon>Galeoidea</taxon>
        <taxon>Orectolobiformes</taxon>
        <taxon>Hemiscylliidae</taxon>
        <taxon>Chiloscyllium</taxon>
    </lineage>
</organism>
<evidence type="ECO:0000256" key="5">
    <source>
        <dbReference type="ARBA" id="ARBA00023040"/>
    </source>
</evidence>
<keyword evidence="10" id="KW-0675">Receptor</keyword>
<evidence type="ECO:0000256" key="4">
    <source>
        <dbReference type="ARBA" id="ARBA00022989"/>
    </source>
</evidence>
<dbReference type="InterPro" id="IPR000276">
    <property type="entry name" value="GPCR_Rhodpsn"/>
</dbReference>
<dbReference type="OMA" id="RLVKCNS"/>
<keyword evidence="7" id="KW-0325">Glycoprotein</keyword>
<evidence type="ECO:0000313" key="15">
    <source>
        <dbReference type="Proteomes" id="UP000287033"/>
    </source>
</evidence>
<evidence type="ECO:0000256" key="2">
    <source>
        <dbReference type="ARBA" id="ARBA00022475"/>
    </source>
</evidence>
<evidence type="ECO:0000313" key="14">
    <source>
        <dbReference type="EMBL" id="GCC19178.1"/>
    </source>
</evidence>
<dbReference type="PROSITE" id="PS00237">
    <property type="entry name" value="G_PROTEIN_RECEP_F1_1"/>
    <property type="match status" value="1"/>
</dbReference>
<keyword evidence="9" id="KW-1015">Disulfide bond</keyword>
<dbReference type="PROSITE" id="PS50262">
    <property type="entry name" value="G_PROTEIN_RECEP_F1_2"/>
    <property type="match status" value="1"/>
</dbReference>
<dbReference type="Gene3D" id="1.20.1070.10">
    <property type="entry name" value="Rhodopsin 7-helix transmembrane proteins"/>
    <property type="match status" value="1"/>
</dbReference>
<evidence type="ECO:0000256" key="9">
    <source>
        <dbReference type="PIRSR" id="PIRSR604061-50"/>
    </source>
</evidence>
<evidence type="ECO:0000256" key="8">
    <source>
        <dbReference type="ARBA" id="ARBA00023224"/>
    </source>
</evidence>
<dbReference type="GO" id="GO:0038036">
    <property type="term" value="F:sphingosine-1-phosphate receptor activity"/>
    <property type="evidence" value="ECO:0007669"/>
    <property type="project" value="InterPro"/>
</dbReference>
<dbReference type="GO" id="GO:0005886">
    <property type="term" value="C:plasma membrane"/>
    <property type="evidence" value="ECO:0007669"/>
    <property type="project" value="UniProtKB-SubCell"/>
</dbReference>
<keyword evidence="8 10" id="KW-0807">Transducer</keyword>
<dbReference type="Pfam" id="PF00001">
    <property type="entry name" value="7tm_1"/>
    <property type="match status" value="1"/>
</dbReference>
<keyword evidence="15" id="KW-1185">Reference proteome</keyword>
<comment type="caution">
    <text evidence="14">The sequence shown here is derived from an EMBL/GenBank/DDBJ whole genome shotgun (WGS) entry which is preliminary data.</text>
</comment>
<evidence type="ECO:0000256" key="10">
    <source>
        <dbReference type="RuleBase" id="RU000688"/>
    </source>
</evidence>
<dbReference type="PRINTS" id="PR00642">
    <property type="entry name" value="EDG1RECEPTOR"/>
</dbReference>
<keyword evidence="4 12" id="KW-1133">Transmembrane helix</keyword>
<feature type="transmembrane region" description="Helical" evidence="12">
    <location>
        <begin position="201"/>
        <end position="221"/>
    </location>
</feature>
<feature type="transmembrane region" description="Helical" evidence="12">
    <location>
        <begin position="161"/>
        <end position="181"/>
    </location>
</feature>
<keyword evidence="6 12" id="KW-0472">Membrane</keyword>
<dbReference type="PRINTS" id="PR00237">
    <property type="entry name" value="GPCRRHODOPSN"/>
</dbReference>
<feature type="domain" description="G-protein coupled receptors family 1 profile" evidence="13">
    <location>
        <begin position="61"/>
        <end position="307"/>
    </location>
</feature>
<name>A0A401RM10_CHIPU</name>
<dbReference type="SMART" id="SM01381">
    <property type="entry name" value="7TM_GPCR_Srsx"/>
    <property type="match status" value="1"/>
</dbReference>
<comment type="similarity">
    <text evidence="10">Belongs to the G-protein coupled receptor 1 family.</text>
</comment>
<evidence type="ECO:0000259" key="13">
    <source>
        <dbReference type="PROSITE" id="PS50262"/>
    </source>
</evidence>
<feature type="transmembrane region" description="Helical" evidence="12">
    <location>
        <begin position="48"/>
        <end position="70"/>
    </location>
</feature>
<feature type="disulfide bond" evidence="9">
    <location>
        <begin position="278"/>
        <end position="283"/>
    </location>
</feature>
<evidence type="ECO:0000256" key="11">
    <source>
        <dbReference type="SAM" id="MobiDB-lite"/>
    </source>
</evidence>
<dbReference type="OrthoDB" id="10049450at2759"/>
<feature type="transmembrane region" description="Helical" evidence="12">
    <location>
        <begin position="82"/>
        <end position="103"/>
    </location>
</feature>
<feature type="transmembrane region" description="Helical" evidence="12">
    <location>
        <begin position="247"/>
        <end position="271"/>
    </location>
</feature>
<dbReference type="AlphaFoldDB" id="A0A401RM10"/>
<comment type="subcellular location">
    <subcellularLocation>
        <location evidence="1">Cell membrane</location>
        <topology evidence="1">Multi-pass membrane protein</topology>
    </subcellularLocation>
</comment>
<evidence type="ECO:0000256" key="6">
    <source>
        <dbReference type="ARBA" id="ARBA00023136"/>
    </source>
</evidence>
<feature type="transmembrane region" description="Helical" evidence="12">
    <location>
        <begin position="291"/>
        <end position="310"/>
    </location>
</feature>
<gene>
    <name evidence="14" type="ORF">chiPu_0018249</name>
</gene>
<evidence type="ECO:0000256" key="3">
    <source>
        <dbReference type="ARBA" id="ARBA00022692"/>
    </source>
</evidence>
<feature type="compositionally biased region" description="Polar residues" evidence="11">
    <location>
        <begin position="358"/>
        <end position="375"/>
    </location>
</feature>
<dbReference type="PANTHER" id="PTHR22750">
    <property type="entry name" value="G-PROTEIN COUPLED RECEPTOR"/>
    <property type="match status" value="1"/>
</dbReference>
<keyword evidence="5 10" id="KW-0297">G-protein coupled receptor</keyword>
<sequence>MDVGHTALDTILSPRFSEYYSNETVALHYNYTGKLTSSRYHTGLRVHAIVFIIVCLFIILENLLVLIAIWKNSKFHKPMYYLLANLTLSDMLAGVAYMVNILLSGANTLKLTPVLWFLREGGVFITLTASVFSLLAIAVERHVTMVRMQLYHTDKKCRTRLFVAADWIISVFLGSLPIMGWNCIRNLSECSTVLPLYSKNYILVCILILILILFAIVILYVRIYRLVKCNSPMGGTSRNMVSRSQKYMALLKTVTIVVGTFIACWLPLFIVLLLDVSCAVGTCRILYKADYFLGLAMINSALNPIIYTLTSRDMRRAIVRLLCLTKDGEQARCCGILVSECSTSQMDRSSHRHEPLHTTLSSGNGPQSPTRTSVA</sequence>
<dbReference type="PRINTS" id="PR01523">
    <property type="entry name" value="S1PRECEPTOR"/>
</dbReference>
<feature type="disulfide bond" evidence="9">
    <location>
        <begin position="183"/>
        <end position="190"/>
    </location>
</feature>
<dbReference type="InterPro" id="IPR004061">
    <property type="entry name" value="S1P_rcpt"/>
</dbReference>
<keyword evidence="2" id="KW-1003">Cell membrane</keyword>
<reference evidence="14 15" key="1">
    <citation type="journal article" date="2018" name="Nat. Ecol. Evol.">
        <title>Shark genomes provide insights into elasmobranch evolution and the origin of vertebrates.</title>
        <authorList>
            <person name="Hara Y"/>
            <person name="Yamaguchi K"/>
            <person name="Onimaru K"/>
            <person name="Kadota M"/>
            <person name="Koyanagi M"/>
            <person name="Keeley SD"/>
            <person name="Tatsumi K"/>
            <person name="Tanaka K"/>
            <person name="Motone F"/>
            <person name="Kageyama Y"/>
            <person name="Nozu R"/>
            <person name="Adachi N"/>
            <person name="Nishimura O"/>
            <person name="Nakagawa R"/>
            <person name="Tanegashima C"/>
            <person name="Kiyatake I"/>
            <person name="Matsumoto R"/>
            <person name="Murakumo K"/>
            <person name="Nishida K"/>
            <person name="Terakita A"/>
            <person name="Kuratani S"/>
            <person name="Sato K"/>
            <person name="Hyodo S Kuraku.S."/>
        </authorList>
    </citation>
    <scope>NUCLEOTIDE SEQUENCE [LARGE SCALE GENOMIC DNA]</scope>
</reference>
<accession>A0A401RM10</accession>